<dbReference type="InterPro" id="IPR038050">
    <property type="entry name" value="Neuro_actylchol_rec"/>
</dbReference>
<accession>A0ABY7DSA6</accession>
<feature type="domain" description="Neurotransmitter-gated ion-channel ligand-binding" evidence="6">
    <location>
        <begin position="38"/>
        <end position="108"/>
    </location>
</feature>
<dbReference type="PRINTS" id="PR00252">
    <property type="entry name" value="NRIONCHANNEL"/>
</dbReference>
<feature type="transmembrane region" description="Helical" evidence="5">
    <location>
        <begin position="572"/>
        <end position="595"/>
    </location>
</feature>
<feature type="transmembrane region" description="Helical" evidence="5">
    <location>
        <begin position="607"/>
        <end position="624"/>
    </location>
</feature>
<dbReference type="InterPro" id="IPR006029">
    <property type="entry name" value="Neurotrans-gated_channel_TM"/>
</dbReference>
<dbReference type="SUPFAM" id="SSF90112">
    <property type="entry name" value="Neurotransmitter-gated ion-channel transmembrane pore"/>
    <property type="match status" value="2"/>
</dbReference>
<evidence type="ECO:0000259" key="7">
    <source>
        <dbReference type="Pfam" id="PF02932"/>
    </source>
</evidence>
<reference evidence="8" key="1">
    <citation type="submission" date="2022-11" db="EMBL/GenBank/DDBJ databases">
        <title>Centuries of genome instability and evolution in soft-shell clam transmissible cancer (bioRxiv).</title>
        <authorList>
            <person name="Hart S.F.M."/>
            <person name="Yonemitsu M.A."/>
            <person name="Giersch R.M."/>
            <person name="Beal B.F."/>
            <person name="Arriagada G."/>
            <person name="Davis B.W."/>
            <person name="Ostrander E.A."/>
            <person name="Goff S.P."/>
            <person name="Metzger M.J."/>
        </authorList>
    </citation>
    <scope>NUCLEOTIDE SEQUENCE</scope>
    <source>
        <strain evidence="8">MELC-2E11</strain>
        <tissue evidence="8">Siphon/mantle</tissue>
    </source>
</reference>
<feature type="transmembrane region" description="Helical" evidence="5">
    <location>
        <begin position="109"/>
        <end position="132"/>
    </location>
</feature>
<organism evidence="8 9">
    <name type="scientific">Mya arenaria</name>
    <name type="common">Soft-shell clam</name>
    <dbReference type="NCBI Taxonomy" id="6604"/>
    <lineage>
        <taxon>Eukaryota</taxon>
        <taxon>Metazoa</taxon>
        <taxon>Spiralia</taxon>
        <taxon>Lophotrochozoa</taxon>
        <taxon>Mollusca</taxon>
        <taxon>Bivalvia</taxon>
        <taxon>Autobranchia</taxon>
        <taxon>Heteroconchia</taxon>
        <taxon>Euheterodonta</taxon>
        <taxon>Imparidentia</taxon>
        <taxon>Neoheterodontei</taxon>
        <taxon>Myida</taxon>
        <taxon>Myoidea</taxon>
        <taxon>Myidae</taxon>
        <taxon>Mya</taxon>
    </lineage>
</organism>
<dbReference type="InterPro" id="IPR036719">
    <property type="entry name" value="Neuro-gated_channel_TM_sf"/>
</dbReference>
<evidence type="ECO:0000313" key="9">
    <source>
        <dbReference type="Proteomes" id="UP001164746"/>
    </source>
</evidence>
<feature type="transmembrane region" description="Helical" evidence="5">
    <location>
        <begin position="173"/>
        <end position="193"/>
    </location>
</feature>
<dbReference type="SUPFAM" id="SSF63712">
    <property type="entry name" value="Nicotinic receptor ligand binding domain-like"/>
    <property type="match status" value="2"/>
</dbReference>
<keyword evidence="4 5" id="KW-0472">Membrane</keyword>
<feature type="domain" description="Neurotransmitter-gated ion-channel transmembrane" evidence="7">
    <location>
        <begin position="578"/>
        <end position="810"/>
    </location>
</feature>
<evidence type="ECO:0000256" key="3">
    <source>
        <dbReference type="ARBA" id="ARBA00022989"/>
    </source>
</evidence>
<name>A0ABY7DSA6_MYAAR</name>
<dbReference type="Gene3D" id="2.70.170.10">
    <property type="entry name" value="Neurotransmitter-gated ion-channel ligand-binding domain"/>
    <property type="match status" value="2"/>
</dbReference>
<dbReference type="EMBL" id="CP111014">
    <property type="protein sequence ID" value="WAR00592.1"/>
    <property type="molecule type" value="Genomic_DNA"/>
</dbReference>
<protein>
    <submittedName>
        <fullName evidence="8">ACHA7-like protein</fullName>
    </submittedName>
</protein>
<keyword evidence="2 5" id="KW-0812">Transmembrane</keyword>
<sequence>MTVHDPFRCRRNHDGMERLPVDLERDGDGDQEHRRALQESKLQFGSWSYHGWDLNLTEKSSSADTSMFIANGEWEILGVPTERKEILYVCCPEPYPDIRFYIQMRRKPLFYLLNLIFPCSLISTIAILGFLLPPDSGEKVSLEITVLLSLAVFLLVVSETMPADSETFPYIGVYFACAMGLVSLSCLMTVTVLNLHFKGEFGKRMPPWVRLVFLNGFGRILLVKSTDKLTQYDKIKAQKKLAEAYENQGFPGLSTVDEESNHNDHMDAEQRTVLTSVLSDLSGFNMADLKKVKFDYDTSAEVVSLLKKQLDCLDKIQDHMEENRRESLGMDEWRKLAQVVDRLFLMAVISIARKSYKLVAGGREMSIPSLKRSTPRTDCIHLKNLMDELFEGYSPEVLPRCNPLDSVQVQLGLAVRQIVELNEPMQILETNTWVRMVWNDCQLTWNATETGIKNIAVPYRRVWVPDITLYDNAQNALGGLQQYRPNVYPNGDVYYNFPSVIRSLCKFGSWSYHGWDLNLTGMTSAADISMFVSNGEWDIIGVPAERNEIKYTCCPEPYPDVRFYVHMRRKPLFYLLNLIFPCSLISTIAILGFLLPPESGEKVSLEITVLLSLAVFLLVVSETMPADSETFPYIGVYFACAMGLVSLSCLMTVTVLNLHFKGEFGKRMPPWVRLVFLDWFGKILLVKTTDKLTQYENIKAQKTQAEAYENQGFPGLSTADKDSNYNDPLDAEHRTVTTSVLSDHRDVKMADLKGVKFDYNTSTEVVSLLKKQLDCIDKIQDHMEEKRRESLGMDEWRKLAQVVDRVVTAVTDCIFDLKDSAIQFLTTDRHRHRTKTGIHAIRGFPSVISAVDGTHVRIQTPSEDEEHKVSTFVAASKNFFSDFLAAVAST</sequence>
<comment type="subcellular location">
    <subcellularLocation>
        <location evidence="1">Membrane</location>
        <topology evidence="1">Multi-pass membrane protein</topology>
    </subcellularLocation>
</comment>
<dbReference type="InterPro" id="IPR006201">
    <property type="entry name" value="Neur_channel"/>
</dbReference>
<feature type="domain" description="Neurotransmitter-gated ion-channel ligand-binding" evidence="6">
    <location>
        <begin position="383"/>
        <end position="571"/>
    </location>
</feature>
<evidence type="ECO:0000256" key="2">
    <source>
        <dbReference type="ARBA" id="ARBA00022692"/>
    </source>
</evidence>
<dbReference type="CDD" id="cd19051">
    <property type="entry name" value="LGIC_TM_cation"/>
    <property type="match status" value="2"/>
</dbReference>
<evidence type="ECO:0000256" key="1">
    <source>
        <dbReference type="ARBA" id="ARBA00004141"/>
    </source>
</evidence>
<dbReference type="Gene3D" id="1.20.58.390">
    <property type="entry name" value="Neurotransmitter-gated ion-channel transmembrane domain"/>
    <property type="match status" value="2"/>
</dbReference>
<evidence type="ECO:0000259" key="6">
    <source>
        <dbReference type="Pfam" id="PF02931"/>
    </source>
</evidence>
<keyword evidence="3 5" id="KW-1133">Transmembrane helix</keyword>
<dbReference type="Pfam" id="PF02931">
    <property type="entry name" value="Neur_chan_LBD"/>
    <property type="match status" value="2"/>
</dbReference>
<feature type="domain" description="Neurotransmitter-gated ion-channel transmembrane" evidence="7">
    <location>
        <begin position="115"/>
        <end position="349"/>
    </location>
</feature>
<dbReference type="CDD" id="cd18997">
    <property type="entry name" value="LGIC_ECD_nAChR"/>
    <property type="match status" value="1"/>
</dbReference>
<gene>
    <name evidence="8" type="ORF">MAR_024964</name>
</gene>
<evidence type="ECO:0000256" key="5">
    <source>
        <dbReference type="SAM" id="Phobius"/>
    </source>
</evidence>
<proteinExistence type="predicted"/>
<evidence type="ECO:0000313" key="8">
    <source>
        <dbReference type="EMBL" id="WAR00592.1"/>
    </source>
</evidence>
<feature type="transmembrane region" description="Helical" evidence="5">
    <location>
        <begin position="205"/>
        <end position="222"/>
    </location>
</feature>
<dbReference type="Pfam" id="PF02932">
    <property type="entry name" value="Neur_chan_memb"/>
    <property type="match status" value="2"/>
</dbReference>
<dbReference type="PANTHER" id="PTHR18945">
    <property type="entry name" value="NEUROTRANSMITTER GATED ION CHANNEL"/>
    <property type="match status" value="1"/>
</dbReference>
<feature type="transmembrane region" description="Helical" evidence="5">
    <location>
        <begin position="636"/>
        <end position="660"/>
    </location>
</feature>
<dbReference type="Proteomes" id="UP001164746">
    <property type="component" value="Chromosome 3"/>
</dbReference>
<keyword evidence="9" id="KW-1185">Reference proteome</keyword>
<evidence type="ECO:0000256" key="4">
    <source>
        <dbReference type="ARBA" id="ARBA00023136"/>
    </source>
</evidence>
<dbReference type="InterPro" id="IPR006202">
    <property type="entry name" value="Neur_chan_lig-bd"/>
</dbReference>
<dbReference type="InterPro" id="IPR036734">
    <property type="entry name" value="Neur_chan_lig-bd_sf"/>
</dbReference>
<feature type="transmembrane region" description="Helical" evidence="5">
    <location>
        <begin position="144"/>
        <end position="161"/>
    </location>
</feature>